<dbReference type="InterPro" id="IPR003141">
    <property type="entry name" value="Pol/His_phosphatase_N"/>
</dbReference>
<feature type="domain" description="Polymerase/histidinol phosphatase N-terminal" evidence="1">
    <location>
        <begin position="17"/>
        <end position="83"/>
    </location>
</feature>
<protein>
    <recommendedName>
        <fullName evidence="1">Polymerase/histidinol phosphatase N-terminal domain-containing protein</fullName>
    </recommendedName>
</protein>
<comment type="caution">
    <text evidence="2">The sequence shown here is derived from an EMBL/GenBank/DDBJ whole genome shotgun (WGS) entry which is preliminary data.</text>
</comment>
<dbReference type="Gene3D" id="1.10.150.650">
    <property type="match status" value="1"/>
</dbReference>
<evidence type="ECO:0000313" key="2">
    <source>
        <dbReference type="EMBL" id="GAI44745.1"/>
    </source>
</evidence>
<evidence type="ECO:0000259" key="1">
    <source>
        <dbReference type="SMART" id="SM00481"/>
    </source>
</evidence>
<dbReference type="Gene3D" id="3.20.20.140">
    <property type="entry name" value="Metal-dependent hydrolases"/>
    <property type="match status" value="1"/>
</dbReference>
<accession>X1Q0Y1</accession>
<feature type="non-terminal residue" evidence="2">
    <location>
        <position position="263"/>
    </location>
</feature>
<dbReference type="EMBL" id="BARV01026794">
    <property type="protein sequence ID" value="GAI44745.1"/>
    <property type="molecule type" value="Genomic_DNA"/>
</dbReference>
<reference evidence="2" key="1">
    <citation type="journal article" date="2014" name="Front. Microbiol.">
        <title>High frequency of phylogenetically diverse reductive dehalogenase-homologous genes in deep subseafloor sedimentary metagenomes.</title>
        <authorList>
            <person name="Kawai M."/>
            <person name="Futagami T."/>
            <person name="Toyoda A."/>
            <person name="Takaki Y."/>
            <person name="Nishi S."/>
            <person name="Hori S."/>
            <person name="Arai W."/>
            <person name="Tsubouchi T."/>
            <person name="Morono Y."/>
            <person name="Uchiyama I."/>
            <person name="Ito T."/>
            <person name="Fujiyama A."/>
            <person name="Inagaki F."/>
            <person name="Takami H."/>
        </authorList>
    </citation>
    <scope>NUCLEOTIDE SEQUENCE</scope>
    <source>
        <strain evidence="2">Expedition CK06-06</strain>
    </source>
</reference>
<proteinExistence type="predicted"/>
<dbReference type="PANTHER" id="PTHR42924">
    <property type="entry name" value="EXONUCLEASE"/>
    <property type="match status" value="1"/>
</dbReference>
<name>X1Q0Y1_9ZZZZ</name>
<feature type="non-terminal residue" evidence="2">
    <location>
        <position position="1"/>
    </location>
</feature>
<dbReference type="InterPro" id="IPR016195">
    <property type="entry name" value="Pol/histidinol_Pase-like"/>
</dbReference>
<dbReference type="SMART" id="SM00481">
    <property type="entry name" value="POLIIIAc"/>
    <property type="match status" value="1"/>
</dbReference>
<dbReference type="InterPro" id="IPR004013">
    <property type="entry name" value="PHP_dom"/>
</dbReference>
<dbReference type="SUPFAM" id="SSF89550">
    <property type="entry name" value="PHP domain-like"/>
    <property type="match status" value="1"/>
</dbReference>
<dbReference type="PANTHER" id="PTHR42924:SF3">
    <property type="entry name" value="POLYMERASE_HISTIDINOL PHOSPHATASE N-TERMINAL DOMAIN-CONTAINING PROTEIN"/>
    <property type="match status" value="1"/>
</dbReference>
<dbReference type="InterPro" id="IPR052018">
    <property type="entry name" value="PHP_domain"/>
</dbReference>
<dbReference type="AlphaFoldDB" id="X1Q0Y1"/>
<sequence length="263" mass="30040">AGRLVHHWRGKEVEMKIDLHIHTKTGSDGNLSIEDVFKEAKKRDIDLMSITDHDSIDCQERAIALAREYGITYIPGVELNVTFQYPSSKPIALDFLGYQYDIGNPALKNKLQLIREHRETRARQILERLNVEFDKENIKRFTEADLKKIQARVDGAFGRPHIANYLIEKGIVRDKQEAFDKYLVKCDVPKYPLSLAEASELIRNAGGILVHAHPNDPNGTSLVSITPDLDGQARIIKEYMLDYIDGVECWHSRHDAKTTAFYI</sequence>
<dbReference type="GO" id="GO:0035312">
    <property type="term" value="F:5'-3' DNA exonuclease activity"/>
    <property type="evidence" value="ECO:0007669"/>
    <property type="project" value="TreeGrafter"/>
</dbReference>
<dbReference type="Pfam" id="PF02811">
    <property type="entry name" value="PHP"/>
    <property type="match status" value="1"/>
</dbReference>
<gene>
    <name evidence="2" type="ORF">S06H3_43225</name>
</gene>
<organism evidence="2">
    <name type="scientific">marine sediment metagenome</name>
    <dbReference type="NCBI Taxonomy" id="412755"/>
    <lineage>
        <taxon>unclassified sequences</taxon>
        <taxon>metagenomes</taxon>
        <taxon>ecological metagenomes</taxon>
    </lineage>
</organism>
<dbReference type="GO" id="GO:0004534">
    <property type="term" value="F:5'-3' RNA exonuclease activity"/>
    <property type="evidence" value="ECO:0007669"/>
    <property type="project" value="TreeGrafter"/>
</dbReference>